<reference evidence="1 2" key="1">
    <citation type="submission" date="2016-10" db="EMBL/GenBank/DDBJ databases">
        <authorList>
            <person name="de Groot N.N."/>
        </authorList>
    </citation>
    <scope>NUCLEOTIDE SEQUENCE [LARGE SCALE GENOMIC DNA]</scope>
    <source>
        <strain evidence="1 2">Nl7</strain>
    </source>
</reference>
<organism evidence="1 2">
    <name type="scientific">Nitrosospira multiformis</name>
    <dbReference type="NCBI Taxonomy" id="1231"/>
    <lineage>
        <taxon>Bacteria</taxon>
        <taxon>Pseudomonadati</taxon>
        <taxon>Pseudomonadota</taxon>
        <taxon>Betaproteobacteria</taxon>
        <taxon>Nitrosomonadales</taxon>
        <taxon>Nitrosomonadaceae</taxon>
        <taxon>Nitrosospira</taxon>
    </lineage>
</organism>
<accession>A0A1I0GFL6</accession>
<dbReference type="EMBL" id="FOHI01000013">
    <property type="protein sequence ID" value="SET69676.1"/>
    <property type="molecule type" value="Genomic_DNA"/>
</dbReference>
<name>A0A1I0GFL6_9PROT</name>
<dbReference type="AlphaFoldDB" id="A0A1I0GFL6"/>
<evidence type="ECO:0000313" key="1">
    <source>
        <dbReference type="EMBL" id="SET69676.1"/>
    </source>
</evidence>
<protein>
    <submittedName>
        <fullName evidence="1">Uncharacterized protein</fullName>
    </submittedName>
</protein>
<dbReference type="Proteomes" id="UP000183339">
    <property type="component" value="Unassembled WGS sequence"/>
</dbReference>
<proteinExistence type="predicted"/>
<gene>
    <name evidence="1" type="ORF">SAMN05216412_11322</name>
</gene>
<evidence type="ECO:0000313" key="2">
    <source>
        <dbReference type="Proteomes" id="UP000183339"/>
    </source>
</evidence>
<sequence length="106" mass="11638">MEYKFGSTTFSQLIWLKSGSLFKNPARLELEMTNTGSLGVEVCREDGTVVGKAQVTNVHGWQTFNFVSGGMFGPGIPNGDYKIKLTNLSGGNRILRSGTLSYDQRQ</sequence>